<keyword evidence="2" id="KW-0732">Signal</keyword>
<sequence>MLAFGVAACGEDDNGGGEATPAGGGEAAGKSLTIYSSVPLQGASRVQSEALVNGAKLALEQVGGKAGPHTIKYESLDDSTAQAGSWTPEAESGNALKASQDDSTALYIGTLNSGAAKVSIPILNEAQIPMISPANTYVGLTTDDPGSEPGEPDKYYPTGERTYTRIVPKDTIQAAALVTLMKTEGCTKVAMTNDKEVYGAGLARVVELSAKEQGLTLTANDAIDKNASNYRSLAQKAKKDGADCFLYSGITANNAVQQFKDFASALGPDAKLYGPDGVAETGFVSEKDGGIPAELNAQVKVTIATLSPDQYPPEGQAFFKDFTTKYGVDNPDPYAIYGYEAMKLALDAIERSETGERPDITKALFATKERSSVLGTYSIDENGDTTLTDYGVYGVEDGELKFDQTIKAAAQG</sequence>
<dbReference type="AlphaFoldDB" id="A0A9X3NBH8"/>
<keyword evidence="5" id="KW-1185">Reference proteome</keyword>
<proteinExistence type="inferred from homology"/>
<dbReference type="Proteomes" id="UP001147653">
    <property type="component" value="Unassembled WGS sequence"/>
</dbReference>
<dbReference type="RefSeq" id="WP_270027279.1">
    <property type="nucleotide sequence ID" value="NZ_JAPDDP010000043.1"/>
</dbReference>
<dbReference type="InterPro" id="IPR028082">
    <property type="entry name" value="Peripla_BP_I"/>
</dbReference>
<reference evidence="4" key="1">
    <citation type="submission" date="2022-10" db="EMBL/GenBank/DDBJ databases">
        <title>The WGS of Solirubrobacter phytolaccae KCTC 29190.</title>
        <authorList>
            <person name="Jiang Z."/>
        </authorList>
    </citation>
    <scope>NUCLEOTIDE SEQUENCE</scope>
    <source>
        <strain evidence="4">KCTC 29190</strain>
    </source>
</reference>
<evidence type="ECO:0000313" key="5">
    <source>
        <dbReference type="Proteomes" id="UP001147653"/>
    </source>
</evidence>
<dbReference type="PANTHER" id="PTHR47151">
    <property type="entry name" value="LEU/ILE/VAL-BINDING ABC TRANSPORTER SUBUNIT"/>
    <property type="match status" value="1"/>
</dbReference>
<evidence type="ECO:0000256" key="1">
    <source>
        <dbReference type="ARBA" id="ARBA00010062"/>
    </source>
</evidence>
<evidence type="ECO:0000259" key="3">
    <source>
        <dbReference type="Pfam" id="PF13458"/>
    </source>
</evidence>
<evidence type="ECO:0000256" key="2">
    <source>
        <dbReference type="ARBA" id="ARBA00022729"/>
    </source>
</evidence>
<dbReference type="SUPFAM" id="SSF53822">
    <property type="entry name" value="Periplasmic binding protein-like I"/>
    <property type="match status" value="1"/>
</dbReference>
<accession>A0A9X3NBH8</accession>
<dbReference type="PANTHER" id="PTHR47151:SF2">
    <property type="entry name" value="AMINO ACID BINDING PROTEIN"/>
    <property type="match status" value="1"/>
</dbReference>
<dbReference type="Gene3D" id="3.40.50.2300">
    <property type="match status" value="2"/>
</dbReference>
<feature type="domain" description="Leucine-binding protein" evidence="3">
    <location>
        <begin position="38"/>
        <end position="398"/>
    </location>
</feature>
<evidence type="ECO:0000313" key="4">
    <source>
        <dbReference type="EMBL" id="MDA0182896.1"/>
    </source>
</evidence>
<dbReference type="InterPro" id="IPR028081">
    <property type="entry name" value="Leu-bd"/>
</dbReference>
<dbReference type="EMBL" id="JAPDDP010000043">
    <property type="protein sequence ID" value="MDA0182896.1"/>
    <property type="molecule type" value="Genomic_DNA"/>
</dbReference>
<protein>
    <submittedName>
        <fullName evidence="4">Branched-chain amino acid ABC transporter substrate-binding protein</fullName>
    </submittedName>
</protein>
<dbReference type="CDD" id="cd06342">
    <property type="entry name" value="PBP1_ABC_LIVBP-like"/>
    <property type="match status" value="1"/>
</dbReference>
<organism evidence="4 5">
    <name type="scientific">Solirubrobacter phytolaccae</name>
    <dbReference type="NCBI Taxonomy" id="1404360"/>
    <lineage>
        <taxon>Bacteria</taxon>
        <taxon>Bacillati</taxon>
        <taxon>Actinomycetota</taxon>
        <taxon>Thermoleophilia</taxon>
        <taxon>Solirubrobacterales</taxon>
        <taxon>Solirubrobacteraceae</taxon>
        <taxon>Solirubrobacter</taxon>
    </lineage>
</organism>
<name>A0A9X3NBH8_9ACTN</name>
<comment type="similarity">
    <text evidence="1">Belongs to the leucine-binding protein family.</text>
</comment>
<dbReference type="Pfam" id="PF13458">
    <property type="entry name" value="Peripla_BP_6"/>
    <property type="match status" value="1"/>
</dbReference>
<gene>
    <name evidence="4" type="ORF">OJ997_21470</name>
</gene>
<comment type="caution">
    <text evidence="4">The sequence shown here is derived from an EMBL/GenBank/DDBJ whole genome shotgun (WGS) entry which is preliminary data.</text>
</comment>